<evidence type="ECO:0000313" key="2">
    <source>
        <dbReference type="Proteomes" id="UP001595457"/>
    </source>
</evidence>
<name>A0ABV7AS52_9GAMM</name>
<accession>A0ABV7AS52</accession>
<protein>
    <submittedName>
        <fullName evidence="1">tRNA-(Ms[2]io[6]A)-hydroxylase</fullName>
    </submittedName>
</protein>
<dbReference type="InterPro" id="IPR012347">
    <property type="entry name" value="Ferritin-like"/>
</dbReference>
<dbReference type="InterPro" id="IPR010386">
    <property type="entry name" value="tRNA-Hydrxlase_MiaE"/>
</dbReference>
<proteinExistence type="predicted"/>
<dbReference type="Gene3D" id="1.20.1260.10">
    <property type="match status" value="1"/>
</dbReference>
<reference evidence="2" key="1">
    <citation type="journal article" date="2019" name="Int. J. Syst. Evol. Microbiol.">
        <title>The Global Catalogue of Microorganisms (GCM) 10K type strain sequencing project: providing services to taxonomists for standard genome sequencing and annotation.</title>
        <authorList>
            <consortium name="The Broad Institute Genomics Platform"/>
            <consortium name="The Broad Institute Genome Sequencing Center for Infectious Disease"/>
            <person name="Wu L."/>
            <person name="Ma J."/>
        </authorList>
    </citation>
    <scope>NUCLEOTIDE SEQUENCE [LARGE SCALE GENOMIC DNA]</scope>
    <source>
        <strain evidence="2">KCTC 62195</strain>
    </source>
</reference>
<dbReference type="EMBL" id="JBHRSJ010000016">
    <property type="protein sequence ID" value="MFC2972364.1"/>
    <property type="molecule type" value="Genomic_DNA"/>
</dbReference>
<dbReference type="PIRSF" id="PIRSF020736">
    <property type="entry name" value="MiaE"/>
    <property type="match status" value="1"/>
</dbReference>
<keyword evidence="2" id="KW-1185">Reference proteome</keyword>
<dbReference type="CDD" id="cd07910">
    <property type="entry name" value="MiaE"/>
    <property type="match status" value="1"/>
</dbReference>
<dbReference type="SUPFAM" id="SSF47240">
    <property type="entry name" value="Ferritin-like"/>
    <property type="match status" value="1"/>
</dbReference>
<dbReference type="Pfam" id="PF06175">
    <property type="entry name" value="MiaE"/>
    <property type="match status" value="1"/>
</dbReference>
<dbReference type="RefSeq" id="WP_377814001.1">
    <property type="nucleotide sequence ID" value="NZ_JBHRSJ010000016.1"/>
</dbReference>
<comment type="caution">
    <text evidence="1">The sequence shown here is derived from an EMBL/GenBank/DDBJ whole genome shotgun (WGS) entry which is preliminary data.</text>
</comment>
<sequence>MQEMLDFLACATPQSWIEAALKQQQVLLIDHKNCEWKAAATAFHLMGKHATKLDLVNKMSRLAREELVHMEQVLRILKKRNIALVSVSASRYASSLRELVRAQEPYRLTDTLVIGAFIECRSCERFAALAPHLDEELGTFYGGLLKSESRHFQDYLKLAYTYGERADVDAAVDRVRALEAELVSSPDREFRFHSGCPV</sequence>
<dbReference type="PANTHER" id="PTHR42637">
    <property type="entry name" value="TRNA-(MS[2]IO[6]A)-HYDROXYLASE"/>
    <property type="match status" value="1"/>
</dbReference>
<dbReference type="PANTHER" id="PTHR42637:SF1">
    <property type="entry name" value="TRNA 2-(METHYLSULFANYL)-N(6)-ISOPENTENYLADENOSINE(37) HYDROXYLASE"/>
    <property type="match status" value="1"/>
</dbReference>
<organism evidence="1 2">
    <name type="scientific">Azotobacter bryophylli</name>
    <dbReference type="NCBI Taxonomy" id="1986537"/>
    <lineage>
        <taxon>Bacteria</taxon>
        <taxon>Pseudomonadati</taxon>
        <taxon>Pseudomonadota</taxon>
        <taxon>Gammaproteobacteria</taxon>
        <taxon>Pseudomonadales</taxon>
        <taxon>Pseudomonadaceae</taxon>
        <taxon>Azotobacter</taxon>
    </lineage>
</organism>
<dbReference type="InterPro" id="IPR009078">
    <property type="entry name" value="Ferritin-like_SF"/>
</dbReference>
<dbReference type="Proteomes" id="UP001595457">
    <property type="component" value="Unassembled WGS sequence"/>
</dbReference>
<evidence type="ECO:0000313" key="1">
    <source>
        <dbReference type="EMBL" id="MFC2972364.1"/>
    </source>
</evidence>
<gene>
    <name evidence="1" type="ORF">ACFOJE_09100</name>
</gene>